<proteinExistence type="predicted"/>
<evidence type="ECO:0000313" key="2">
    <source>
        <dbReference type="Proteomes" id="UP000664914"/>
    </source>
</evidence>
<dbReference type="Proteomes" id="UP000664914">
    <property type="component" value="Chromosome"/>
</dbReference>
<evidence type="ECO:0000313" key="1">
    <source>
        <dbReference type="EMBL" id="QTH23700.1"/>
    </source>
</evidence>
<dbReference type="AlphaFoldDB" id="A0A975HFS3"/>
<dbReference type="EMBL" id="CP059319">
    <property type="protein sequence ID" value="QTH23700.1"/>
    <property type="molecule type" value="Genomic_DNA"/>
</dbReference>
<accession>A0A975HFS3</accession>
<reference evidence="1" key="1">
    <citation type="submission" date="2020-07" db="EMBL/GenBank/DDBJ databases">
        <authorList>
            <person name="Camacho E."/>
        </authorList>
    </citation>
    <scope>NUCLEOTIDE SEQUENCE</scope>
    <source>
        <strain evidence="1">MPO218</strain>
    </source>
</reference>
<protein>
    <submittedName>
        <fullName evidence="1">Uncharacterized protein</fullName>
    </submittedName>
</protein>
<name>A0A975HFS3_9SPHN</name>
<organism evidence="1 2">
    <name type="scientific">Rhizorhabdus wittichii</name>
    <dbReference type="NCBI Taxonomy" id="160791"/>
    <lineage>
        <taxon>Bacteria</taxon>
        <taxon>Pseudomonadati</taxon>
        <taxon>Pseudomonadota</taxon>
        <taxon>Alphaproteobacteria</taxon>
        <taxon>Sphingomonadales</taxon>
        <taxon>Sphingomonadaceae</taxon>
        <taxon>Rhizorhabdus</taxon>
    </lineage>
</organism>
<dbReference type="RefSeq" id="WP_208633943.1">
    <property type="nucleotide sequence ID" value="NZ_CP059319.1"/>
</dbReference>
<sequence>MTDQPKSQLDKFKEAARELECDDDEARFDERVKKLVEKRSVEPKPK</sequence>
<reference evidence="1" key="2">
    <citation type="submission" date="2021-04" db="EMBL/GenBank/DDBJ databases">
        <title>Isolation and genomic analysis of the ibuprofen-degrading bacterium Sphingomonas strain MPO218.</title>
        <authorList>
            <person name="Aulestia M."/>
            <person name="Flores A."/>
            <person name="Mangas E.L."/>
            <person name="Perez-Pulido A.J."/>
            <person name="Santero E."/>
            <person name="Camacho E.M."/>
        </authorList>
    </citation>
    <scope>NUCLEOTIDE SEQUENCE</scope>
    <source>
        <strain evidence="1">MPO218</strain>
    </source>
</reference>
<gene>
    <name evidence="1" type="ORF">HRJ34_09440</name>
</gene>